<feature type="region of interest" description="Disordered" evidence="1">
    <location>
        <begin position="1"/>
        <end position="234"/>
    </location>
</feature>
<dbReference type="Proteomes" id="UP000663853">
    <property type="component" value="Unassembled WGS sequence"/>
</dbReference>
<feature type="compositionally biased region" description="Basic and acidic residues" evidence="1">
    <location>
        <begin position="573"/>
        <end position="584"/>
    </location>
</feature>
<dbReference type="EMBL" id="CAJMXA010003890">
    <property type="protein sequence ID" value="CAE6524417.1"/>
    <property type="molecule type" value="Genomic_DNA"/>
</dbReference>
<feature type="compositionally biased region" description="Pro residues" evidence="1">
    <location>
        <begin position="1"/>
        <end position="11"/>
    </location>
</feature>
<organism evidence="2 3">
    <name type="scientific">Rhizoctonia solani</name>
    <dbReference type="NCBI Taxonomy" id="456999"/>
    <lineage>
        <taxon>Eukaryota</taxon>
        <taxon>Fungi</taxon>
        <taxon>Dikarya</taxon>
        <taxon>Basidiomycota</taxon>
        <taxon>Agaricomycotina</taxon>
        <taxon>Agaricomycetes</taxon>
        <taxon>Cantharellales</taxon>
        <taxon>Ceratobasidiaceae</taxon>
        <taxon>Rhizoctonia</taxon>
    </lineage>
</organism>
<proteinExistence type="predicted"/>
<feature type="region of interest" description="Disordered" evidence="1">
    <location>
        <begin position="564"/>
        <end position="584"/>
    </location>
</feature>
<evidence type="ECO:0000313" key="2">
    <source>
        <dbReference type="EMBL" id="CAE6524417.1"/>
    </source>
</evidence>
<feature type="compositionally biased region" description="Polar residues" evidence="1">
    <location>
        <begin position="129"/>
        <end position="186"/>
    </location>
</feature>
<evidence type="ECO:0000256" key="1">
    <source>
        <dbReference type="SAM" id="MobiDB-lite"/>
    </source>
</evidence>
<sequence length="584" mass="63078">MSNQAPPPPNDGSPSKNRHRDKSGANTGPRFRKNTGGNAGPNNSTTNNGVPSANPSTGSPVPSHQHLQYQHQAQRTQSPRVNHASIPPPRMSHSGSGHGSPAPTFVHPHALHTHSPHPSHAATLGHPGQPSNASHIGVVQTHSPHPHSSNLAYSHSQPLHPSNVTHAHSPNISQSQSPNIAHSHSPNFLAHGHSPSLHTSTHYPPNPRTPTYSQHTHPHHVYPSPSPRPRPMSMHSGTGMGMGLGAVAIGSMPGTPTTIGYGMGTPAGMGMHMHVGASAYDSPITRLEVPAMGTQSVNHTTNTNHTPAATQPDQSTAFNLCRRRVVAPTLDGQPAAYASAVDPELAGIAMRVVSPQPVLLPNGFLWEFEIPRGMVPTSLTSGILNVSGTAIPLLLESQPADACARGEHTARIYMPQQCLETHSGWEEKRAEWIAERTEQYPWRGRIPDVANSYISTPTNRAGKQVTMWVCRSKFPDLSQRSENEVMVIARTAVQGGSEEWSQMACRRAMPPLRTILPQGESQLKMWILRALSTLVLQGVEVVEWSYEFLVSEQQFWWVYRGKGQSGGDPDLSELDRGEPISDDA</sequence>
<comment type="caution">
    <text evidence="2">The sequence shown here is derived from an EMBL/GenBank/DDBJ whole genome shotgun (WGS) entry which is preliminary data.</text>
</comment>
<reference evidence="2" key="1">
    <citation type="submission" date="2021-01" db="EMBL/GenBank/DDBJ databases">
        <authorList>
            <person name="Kaushik A."/>
        </authorList>
    </citation>
    <scope>NUCLEOTIDE SEQUENCE</scope>
    <source>
        <strain evidence="2">AG6-10EEA</strain>
    </source>
</reference>
<feature type="compositionally biased region" description="Polar residues" evidence="1">
    <location>
        <begin position="40"/>
        <end position="80"/>
    </location>
</feature>
<name>A0A8H3DJW6_9AGAM</name>
<evidence type="ECO:0000313" key="3">
    <source>
        <dbReference type="Proteomes" id="UP000663853"/>
    </source>
</evidence>
<gene>
    <name evidence="2" type="ORF">RDB_LOCUS155151</name>
</gene>
<protein>
    <submittedName>
        <fullName evidence="2">Uncharacterized protein</fullName>
    </submittedName>
</protein>
<feature type="compositionally biased region" description="Polar residues" evidence="1">
    <location>
        <begin position="196"/>
        <end position="215"/>
    </location>
</feature>
<dbReference type="AlphaFoldDB" id="A0A8H3DJW6"/>
<accession>A0A8H3DJW6</accession>